<dbReference type="AlphaFoldDB" id="A0AAU7JEA7"/>
<dbReference type="GO" id="GO:0022857">
    <property type="term" value="F:transmembrane transporter activity"/>
    <property type="evidence" value="ECO:0007669"/>
    <property type="project" value="UniProtKB-UniRule"/>
</dbReference>
<dbReference type="EMBL" id="CP157484">
    <property type="protein sequence ID" value="XBO38640.1"/>
    <property type="molecule type" value="Genomic_DNA"/>
</dbReference>
<comment type="similarity">
    <text evidence="8 9">Belongs to the TRAP transporter small permease family.</text>
</comment>
<name>A0AAU7JEA7_9HYPH</name>
<dbReference type="RefSeq" id="WP_406855480.1">
    <property type="nucleotide sequence ID" value="NZ_CP157484.1"/>
</dbReference>
<keyword evidence="7 9" id="KW-0472">Membrane</keyword>
<organism evidence="11">
    <name type="scientific">Alsobacter sp. KACC 23698</name>
    <dbReference type="NCBI Taxonomy" id="3149229"/>
    <lineage>
        <taxon>Bacteria</taxon>
        <taxon>Pseudomonadati</taxon>
        <taxon>Pseudomonadota</taxon>
        <taxon>Alphaproteobacteria</taxon>
        <taxon>Hyphomicrobiales</taxon>
        <taxon>Alsobacteraceae</taxon>
        <taxon>Alsobacter</taxon>
    </lineage>
</organism>
<proteinExistence type="inferred from homology"/>
<evidence type="ECO:0000259" key="10">
    <source>
        <dbReference type="Pfam" id="PF04290"/>
    </source>
</evidence>
<evidence type="ECO:0000313" key="11">
    <source>
        <dbReference type="EMBL" id="XBO38640.1"/>
    </source>
</evidence>
<feature type="transmembrane region" description="Helical" evidence="9">
    <location>
        <begin position="134"/>
        <end position="156"/>
    </location>
</feature>
<evidence type="ECO:0000256" key="7">
    <source>
        <dbReference type="ARBA" id="ARBA00023136"/>
    </source>
</evidence>
<keyword evidence="3" id="KW-1003">Cell membrane</keyword>
<comment type="subunit">
    <text evidence="9">The complex comprises the extracytoplasmic solute receptor protein and the two transmembrane proteins.</text>
</comment>
<feature type="transmembrane region" description="Helical" evidence="9">
    <location>
        <begin position="14"/>
        <end position="33"/>
    </location>
</feature>
<dbReference type="InterPro" id="IPR055348">
    <property type="entry name" value="DctQ"/>
</dbReference>
<dbReference type="GO" id="GO:0005886">
    <property type="term" value="C:plasma membrane"/>
    <property type="evidence" value="ECO:0007669"/>
    <property type="project" value="UniProtKB-SubCell"/>
</dbReference>
<accession>A0AAU7JEA7</accession>
<feature type="transmembrane region" description="Helical" evidence="9">
    <location>
        <begin position="92"/>
        <end position="114"/>
    </location>
</feature>
<keyword evidence="5 9" id="KW-0812">Transmembrane</keyword>
<feature type="transmembrane region" description="Helical" evidence="9">
    <location>
        <begin position="53"/>
        <end position="71"/>
    </location>
</feature>
<protein>
    <recommendedName>
        <fullName evidence="9">TRAP transporter small permease protein</fullName>
    </recommendedName>
</protein>
<keyword evidence="4 9" id="KW-0997">Cell inner membrane</keyword>
<reference evidence="11" key="1">
    <citation type="submission" date="2024-05" db="EMBL/GenBank/DDBJ databases">
        <authorList>
            <person name="Kim S."/>
            <person name="Heo J."/>
            <person name="Choi H."/>
            <person name="Choi Y."/>
            <person name="Kwon S.-W."/>
            <person name="Kim Y."/>
        </authorList>
    </citation>
    <scope>NUCLEOTIDE SEQUENCE</scope>
    <source>
        <strain evidence="11">KACC 23698</strain>
    </source>
</reference>
<comment type="function">
    <text evidence="9">Part of the tripartite ATP-independent periplasmic (TRAP) transport system.</text>
</comment>
<evidence type="ECO:0000256" key="2">
    <source>
        <dbReference type="ARBA" id="ARBA00022448"/>
    </source>
</evidence>
<sequence>MAPVNPISRIVEPVARVVAIVFGYTILAYSVALSIEIVGRKLFNTSFKGIDEVGGFVLAVSAAVGASYTMAMRGHTRVDVFLVRMSKPTQRLLNTVAMVSMAVFALFAAVRGVAVLQETMEFGSVSPNLQQPLWIPQLGWVIGLALFGAIAAAYALHAVWLLATGRPELNAFYGPLTVDDELEGELASLEARQTEGARHG</sequence>
<dbReference type="PANTHER" id="PTHR35011">
    <property type="entry name" value="2,3-DIKETO-L-GULONATE TRAP TRANSPORTER SMALL PERMEASE PROTEIN YIAM"/>
    <property type="match status" value="1"/>
</dbReference>
<comment type="subcellular location">
    <subcellularLocation>
        <location evidence="1 9">Cell inner membrane</location>
        <topology evidence="1 9">Multi-pass membrane protein</topology>
    </subcellularLocation>
</comment>
<keyword evidence="2 9" id="KW-0813">Transport</keyword>
<gene>
    <name evidence="11" type="ORF">ABEG18_23575</name>
</gene>
<evidence type="ECO:0000256" key="8">
    <source>
        <dbReference type="ARBA" id="ARBA00038436"/>
    </source>
</evidence>
<evidence type="ECO:0000256" key="9">
    <source>
        <dbReference type="RuleBase" id="RU369079"/>
    </source>
</evidence>
<evidence type="ECO:0000256" key="3">
    <source>
        <dbReference type="ARBA" id="ARBA00022475"/>
    </source>
</evidence>
<evidence type="ECO:0000256" key="4">
    <source>
        <dbReference type="ARBA" id="ARBA00022519"/>
    </source>
</evidence>
<evidence type="ECO:0000256" key="6">
    <source>
        <dbReference type="ARBA" id="ARBA00022989"/>
    </source>
</evidence>
<keyword evidence="6 9" id="KW-1133">Transmembrane helix</keyword>
<dbReference type="Pfam" id="PF04290">
    <property type="entry name" value="DctQ"/>
    <property type="match status" value="1"/>
</dbReference>
<evidence type="ECO:0000256" key="5">
    <source>
        <dbReference type="ARBA" id="ARBA00022692"/>
    </source>
</evidence>
<feature type="domain" description="Tripartite ATP-independent periplasmic transporters DctQ component" evidence="10">
    <location>
        <begin position="32"/>
        <end position="155"/>
    </location>
</feature>
<evidence type="ECO:0000256" key="1">
    <source>
        <dbReference type="ARBA" id="ARBA00004429"/>
    </source>
</evidence>
<dbReference type="PANTHER" id="PTHR35011:SF10">
    <property type="entry name" value="TRAP TRANSPORTER SMALL PERMEASE PROTEIN"/>
    <property type="match status" value="1"/>
</dbReference>
<dbReference type="GO" id="GO:0015740">
    <property type="term" value="P:C4-dicarboxylate transport"/>
    <property type="evidence" value="ECO:0007669"/>
    <property type="project" value="TreeGrafter"/>
</dbReference>
<dbReference type="InterPro" id="IPR007387">
    <property type="entry name" value="TRAP_DctQ"/>
</dbReference>